<reference evidence="1 2" key="1">
    <citation type="submission" date="2015-02" db="EMBL/GenBank/DDBJ databases">
        <title>Physiological reanalysis, assessment of diazotrophy, and genome sequences of multiple isolates of Streptomyces thermoautotrophicus.</title>
        <authorList>
            <person name="MacKellar D.C."/>
            <person name="Lieber L."/>
            <person name="Norman J."/>
            <person name="Bolger A."/>
            <person name="Tobin C."/>
            <person name="Murray J.W."/>
            <person name="Prell J."/>
        </authorList>
    </citation>
    <scope>NUCLEOTIDE SEQUENCE [LARGE SCALE GENOMIC DNA]</scope>
    <source>
        <strain evidence="1 2">UBT1</strain>
    </source>
</reference>
<dbReference type="PATRIC" id="fig|1469144.8.peg.4424"/>
<evidence type="ECO:0000313" key="2">
    <source>
        <dbReference type="Proteomes" id="UP000070659"/>
    </source>
</evidence>
<dbReference type="CDD" id="cd07812">
    <property type="entry name" value="SRPBCC"/>
    <property type="match status" value="1"/>
</dbReference>
<dbReference type="EMBL" id="JYIJ01000013">
    <property type="protein sequence ID" value="KWX04962.1"/>
    <property type="molecule type" value="Genomic_DNA"/>
</dbReference>
<dbReference type="InterPro" id="IPR023393">
    <property type="entry name" value="START-like_dom_sf"/>
</dbReference>
<dbReference type="OrthoDB" id="4823586at2"/>
<gene>
    <name evidence="1" type="ORF">TH66_04035</name>
</gene>
<dbReference type="Proteomes" id="UP000070659">
    <property type="component" value="Unassembled WGS sequence"/>
</dbReference>
<name>A0A132N5Y8_9ACTN</name>
<evidence type="ECO:0000313" key="1">
    <source>
        <dbReference type="EMBL" id="KWX04962.1"/>
    </source>
</evidence>
<dbReference type="AlphaFoldDB" id="A0A132N5Y8"/>
<sequence>MPEVSAHVDVAAPARRVWDVMVDWDRHDDWMIGTRVRAFGEGRGARLLAWTGVGPVGFLDRMVVTDWDPPQRCVVEHIGWLVRGTGGFEIIALDAERAQVIWWERLAAPALLPTWLFRLGWPLVRPVARLGLRYSLRRLARFVERGAR</sequence>
<proteinExistence type="predicted"/>
<dbReference type="RefSeq" id="WP_066884461.1">
    <property type="nucleotide sequence ID" value="NZ_CP171739.1"/>
</dbReference>
<dbReference type="Gene3D" id="3.30.530.20">
    <property type="match status" value="1"/>
</dbReference>
<comment type="caution">
    <text evidence="1">The sequence shown here is derived from an EMBL/GenBank/DDBJ whole genome shotgun (WGS) entry which is preliminary data.</text>
</comment>
<evidence type="ECO:0008006" key="3">
    <source>
        <dbReference type="Google" id="ProtNLM"/>
    </source>
</evidence>
<accession>A0A132N5Y8</accession>
<organism evidence="1 2">
    <name type="scientific">Carbonactinospora thermoautotrophica</name>
    <dbReference type="NCBI Taxonomy" id="1469144"/>
    <lineage>
        <taxon>Bacteria</taxon>
        <taxon>Bacillati</taxon>
        <taxon>Actinomycetota</taxon>
        <taxon>Actinomycetes</taxon>
        <taxon>Kitasatosporales</taxon>
        <taxon>Carbonactinosporaceae</taxon>
        <taxon>Carbonactinospora</taxon>
    </lineage>
</organism>
<dbReference type="SUPFAM" id="SSF55961">
    <property type="entry name" value="Bet v1-like"/>
    <property type="match status" value="1"/>
</dbReference>
<protein>
    <recommendedName>
        <fullName evidence="3">Polyketide cyclase</fullName>
    </recommendedName>
</protein>